<dbReference type="AlphaFoldDB" id="A0A4R5DRV3"/>
<evidence type="ECO:0000313" key="2">
    <source>
        <dbReference type="EMBL" id="TDE13825.1"/>
    </source>
</evidence>
<name>A0A4R5DRV3_9BACT</name>
<proteinExistence type="predicted"/>
<accession>A0A4R5DRV3</accession>
<reference evidence="2 3" key="1">
    <citation type="submission" date="2019-03" db="EMBL/GenBank/DDBJ databases">
        <title>Dyadobacter AR-3-6 sp. nov., isolated from arctic soil.</title>
        <authorList>
            <person name="Chaudhary D.K."/>
        </authorList>
    </citation>
    <scope>NUCLEOTIDE SEQUENCE [LARGE SCALE GENOMIC DNA]</scope>
    <source>
        <strain evidence="2 3">AR-3-6</strain>
    </source>
</reference>
<feature type="compositionally biased region" description="Basic and acidic residues" evidence="1">
    <location>
        <begin position="95"/>
        <end position="114"/>
    </location>
</feature>
<evidence type="ECO:0008006" key="4">
    <source>
        <dbReference type="Google" id="ProtNLM"/>
    </source>
</evidence>
<organism evidence="2 3">
    <name type="scientific">Dyadobacter psychrotolerans</name>
    <dbReference type="NCBI Taxonomy" id="2541721"/>
    <lineage>
        <taxon>Bacteria</taxon>
        <taxon>Pseudomonadati</taxon>
        <taxon>Bacteroidota</taxon>
        <taxon>Cytophagia</taxon>
        <taxon>Cytophagales</taxon>
        <taxon>Spirosomataceae</taxon>
        <taxon>Dyadobacter</taxon>
    </lineage>
</organism>
<feature type="compositionally biased region" description="Polar residues" evidence="1">
    <location>
        <begin position="125"/>
        <end position="138"/>
    </location>
</feature>
<protein>
    <recommendedName>
        <fullName evidence="4">Outer membrane protein beta-barrel domain-containing protein</fullName>
    </recommendedName>
</protein>
<evidence type="ECO:0000313" key="3">
    <source>
        <dbReference type="Proteomes" id="UP000294850"/>
    </source>
</evidence>
<dbReference type="OrthoDB" id="975478at2"/>
<evidence type="ECO:0000256" key="1">
    <source>
        <dbReference type="SAM" id="MobiDB-lite"/>
    </source>
</evidence>
<gene>
    <name evidence="2" type="ORF">E0F88_18215</name>
</gene>
<dbReference type="EMBL" id="SMFL01000006">
    <property type="protein sequence ID" value="TDE13825.1"/>
    <property type="molecule type" value="Genomic_DNA"/>
</dbReference>
<comment type="caution">
    <text evidence="2">The sequence shown here is derived from an EMBL/GenBank/DDBJ whole genome shotgun (WGS) entry which is preliminary data.</text>
</comment>
<feature type="region of interest" description="Disordered" evidence="1">
    <location>
        <begin position="89"/>
        <end position="151"/>
    </location>
</feature>
<sequence length="509" mass="55653">MDPSEIHNFEDQWKKGFDEASETPPPSVWAGIEARLDREEDDIIPLWWRSPKLWYAAASIAALLLVGGGLWLSNRSGISDKTGVEMAAKTASSTAEEKVNRKESADPAVKKQESTELIASDHSTKGSVSGTEKSTAFTKQPDHKPLGNSVGTSETLIATGKQLATRNNADRSLAVSGNERISRQSGLSPEIKTIASEENISPAKTDFNPNKAVAVSRENKIQVDLLEPNQYSDLDVYMQKRYVFFKADQKAEEPLPAPKKHTEYYAAVGLMPASFNPDVKIKAAPLAFSQMASSRQKAVTGTSEAGNSYAIQTQGGMRLSKHWSMEMGLNYLKGNSRYEGGGYLLDATSSASSNVLESALSGISTNQDYTTGKNQQIVGSNAFYIDVNKKVNNDYQYLQLPVQAGFTLNPDKKLSYSVLGGMMANFFLNNQLESASGETITTTADDGVYRGMNWAATTGLRLNYRLSSKWKANLTGSYQKAVSSGFKANQSLESHPYLYGVSWGFRYSF</sequence>
<dbReference type="Proteomes" id="UP000294850">
    <property type="component" value="Unassembled WGS sequence"/>
</dbReference>
<dbReference type="RefSeq" id="WP_131959700.1">
    <property type="nucleotide sequence ID" value="NZ_SMFL01000006.1"/>
</dbReference>
<keyword evidence="3" id="KW-1185">Reference proteome</keyword>